<proteinExistence type="predicted"/>
<feature type="region of interest" description="Disordered" evidence="1">
    <location>
        <begin position="1"/>
        <end position="26"/>
    </location>
</feature>
<accession>A0AA87ZSC2</accession>
<organism evidence="2 3">
    <name type="scientific">Ficus carica</name>
    <name type="common">Common fig</name>
    <dbReference type="NCBI Taxonomy" id="3494"/>
    <lineage>
        <taxon>Eukaryota</taxon>
        <taxon>Viridiplantae</taxon>
        <taxon>Streptophyta</taxon>
        <taxon>Embryophyta</taxon>
        <taxon>Tracheophyta</taxon>
        <taxon>Spermatophyta</taxon>
        <taxon>Magnoliopsida</taxon>
        <taxon>eudicotyledons</taxon>
        <taxon>Gunneridae</taxon>
        <taxon>Pentapetalae</taxon>
        <taxon>rosids</taxon>
        <taxon>fabids</taxon>
        <taxon>Rosales</taxon>
        <taxon>Moraceae</taxon>
        <taxon>Ficeae</taxon>
        <taxon>Ficus</taxon>
    </lineage>
</organism>
<evidence type="ECO:0000256" key="1">
    <source>
        <dbReference type="SAM" id="MobiDB-lite"/>
    </source>
</evidence>
<dbReference type="AlphaFoldDB" id="A0AA87ZSC2"/>
<keyword evidence="3" id="KW-1185">Reference proteome</keyword>
<reference evidence="2" key="1">
    <citation type="submission" date="2023-07" db="EMBL/GenBank/DDBJ databases">
        <title>draft genome sequence of fig (Ficus carica).</title>
        <authorList>
            <person name="Takahashi T."/>
            <person name="Nishimura K."/>
        </authorList>
    </citation>
    <scope>NUCLEOTIDE SEQUENCE</scope>
</reference>
<evidence type="ECO:0000313" key="3">
    <source>
        <dbReference type="Proteomes" id="UP001187192"/>
    </source>
</evidence>
<protein>
    <submittedName>
        <fullName evidence="2">Uncharacterized protein</fullName>
    </submittedName>
</protein>
<sequence>MSQAEASATALSSGITMETESADQTTFQWVHEKTIFAGGSPG</sequence>
<dbReference type="Proteomes" id="UP001187192">
    <property type="component" value="Unassembled WGS sequence"/>
</dbReference>
<evidence type="ECO:0000313" key="2">
    <source>
        <dbReference type="EMBL" id="GMN38809.1"/>
    </source>
</evidence>
<dbReference type="EMBL" id="BTGU01000008">
    <property type="protein sequence ID" value="GMN38809.1"/>
    <property type="molecule type" value="Genomic_DNA"/>
</dbReference>
<gene>
    <name evidence="2" type="ORF">TIFTF001_008040</name>
</gene>
<name>A0AA87ZSC2_FICCA</name>
<comment type="caution">
    <text evidence="2">The sequence shown here is derived from an EMBL/GenBank/DDBJ whole genome shotgun (WGS) entry which is preliminary data.</text>
</comment>